<dbReference type="Gene3D" id="3.60.15.10">
    <property type="entry name" value="Ribonuclease Z/Hydroxyacylglutathione hydrolase-like"/>
    <property type="match status" value="1"/>
</dbReference>
<feature type="domain" description="Metallo-beta-lactamase" evidence="2">
    <location>
        <begin position="69"/>
        <end position="261"/>
    </location>
</feature>
<feature type="signal peptide" evidence="1">
    <location>
        <begin position="1"/>
        <end position="26"/>
    </location>
</feature>
<evidence type="ECO:0000313" key="3">
    <source>
        <dbReference type="EMBL" id="MXO50342.1"/>
    </source>
</evidence>
<dbReference type="Proteomes" id="UP000444185">
    <property type="component" value="Unassembled WGS sequence"/>
</dbReference>
<comment type="caution">
    <text evidence="3">The sequence shown here is derived from an EMBL/GenBank/DDBJ whole genome shotgun (WGS) entry which is preliminary data.</text>
</comment>
<dbReference type="SMART" id="SM00849">
    <property type="entry name" value="Lactamase_B"/>
    <property type="match status" value="1"/>
</dbReference>
<dbReference type="InterPro" id="IPR050855">
    <property type="entry name" value="NDM-1-like"/>
</dbReference>
<dbReference type="PROSITE" id="PS51257">
    <property type="entry name" value="PROKAR_LIPOPROTEIN"/>
    <property type="match status" value="1"/>
</dbReference>
<dbReference type="EMBL" id="WTYF01000004">
    <property type="protein sequence ID" value="MXO50342.1"/>
    <property type="molecule type" value="Genomic_DNA"/>
</dbReference>
<evidence type="ECO:0000259" key="2">
    <source>
        <dbReference type="SMART" id="SM00849"/>
    </source>
</evidence>
<keyword evidence="1" id="KW-0732">Signal</keyword>
<dbReference type="Pfam" id="PF00753">
    <property type="entry name" value="Lactamase_B"/>
    <property type="match status" value="1"/>
</dbReference>
<proteinExistence type="predicted"/>
<dbReference type="RefSeq" id="WP_160606920.1">
    <property type="nucleotide sequence ID" value="NZ_WTYF01000004.1"/>
</dbReference>
<dbReference type="NCBIfam" id="NF033105">
    <property type="entry name" value="bla_subclass_B3"/>
    <property type="match status" value="1"/>
</dbReference>
<dbReference type="OrthoDB" id="9773738at2"/>
<dbReference type="CDD" id="cd16315">
    <property type="entry name" value="EVM-1-like_MBL-B3"/>
    <property type="match status" value="1"/>
</dbReference>
<dbReference type="PANTHER" id="PTHR42951">
    <property type="entry name" value="METALLO-BETA-LACTAMASE DOMAIN-CONTAINING"/>
    <property type="match status" value="1"/>
</dbReference>
<accession>A0A844XZN3</accession>
<feature type="chain" id="PRO_5032946288" evidence="1">
    <location>
        <begin position="27"/>
        <end position="304"/>
    </location>
</feature>
<sequence length="304" mass="32577">MSARFLIAPALLAIAACAAAPTIADALSPRAVPADQQAFLDACEDWDDWDKPAPPFRIYGGTYYVGTCGISAILVTHEDGHSLIDTGTEEGAKVVLANIAKLGFDPKDVDTITLSHEHFDHVGGIASVQYATGATVYSSPAATKTLHSGLPSAEDPQAASDHPAFRPLSTLVFLLEDGKSDPVGPKKLKPIVTPGHTPGALSWQWRECEGSDCRWLVHADSLSPISADDYRFSDHPEYVADFRAGLDRLAKAQCDILMTPHPSASDMLARMKGESGLLLADGCAWYPERIGNRLDKRLAEEAAK</sequence>
<dbReference type="InterPro" id="IPR036866">
    <property type="entry name" value="RibonucZ/Hydroxyglut_hydro"/>
</dbReference>
<reference evidence="3 4" key="1">
    <citation type="submission" date="2019-12" db="EMBL/GenBank/DDBJ databases">
        <title>Genomic-based taxomic classification of the family Erythrobacteraceae.</title>
        <authorList>
            <person name="Xu L."/>
        </authorList>
    </citation>
    <scope>NUCLEOTIDE SEQUENCE [LARGE SCALE GENOMIC DNA]</scope>
    <source>
        <strain evidence="3 4">DSM 16225</strain>
    </source>
</reference>
<dbReference type="PANTHER" id="PTHR42951:SF17">
    <property type="entry name" value="METALLO-BETA-LACTAMASE DOMAIN-CONTAINING PROTEIN"/>
    <property type="match status" value="1"/>
</dbReference>
<keyword evidence="4" id="KW-1185">Reference proteome</keyword>
<evidence type="ECO:0000313" key="4">
    <source>
        <dbReference type="Proteomes" id="UP000444185"/>
    </source>
</evidence>
<evidence type="ECO:0000256" key="1">
    <source>
        <dbReference type="SAM" id="SignalP"/>
    </source>
</evidence>
<gene>
    <name evidence="3" type="primary">bla</name>
    <name evidence="3" type="ORF">GRI42_03375</name>
</gene>
<name>A0A844XZN3_9SPHN</name>
<dbReference type="InterPro" id="IPR001279">
    <property type="entry name" value="Metallo-B-lactamas"/>
</dbReference>
<dbReference type="AlphaFoldDB" id="A0A844XZN3"/>
<protein>
    <submittedName>
        <fullName evidence="3">Subclass B3 metallo-beta-lactamase</fullName>
    </submittedName>
</protein>
<dbReference type="SUPFAM" id="SSF56281">
    <property type="entry name" value="Metallo-hydrolase/oxidoreductase"/>
    <property type="match status" value="1"/>
</dbReference>
<organism evidence="3 4">
    <name type="scientific">Qipengyuania gaetbuli</name>
    <dbReference type="NCBI Taxonomy" id="266952"/>
    <lineage>
        <taxon>Bacteria</taxon>
        <taxon>Pseudomonadati</taxon>
        <taxon>Pseudomonadota</taxon>
        <taxon>Alphaproteobacteria</taxon>
        <taxon>Sphingomonadales</taxon>
        <taxon>Erythrobacteraceae</taxon>
        <taxon>Qipengyuania</taxon>
    </lineage>
</organism>